<gene>
    <name evidence="1" type="ORF">L0U88_16535</name>
</gene>
<sequence length="403" mass="45582">MASFYRVFGLILIGLTVFFNVSGQDSVTTVAVTKKKWFETFTIRGYVQTRYNRLLETNPNLKCEQCDRSWGGNGGFFLRRVRVIIQGNISDRVSIYIQPDFASSAGGGLNYGQIRDAYFDLAFDEKKTWRIRVGQSKIPYGFEGMQSSSNRLPLDRSDGINSSFVNERDIGAFLYWAPAEKRELLSRLTEDGLKGSGDYGVAGFGVFNGQSANRPDQNRQVHVVGRFSWPTQLSNGQIIEAGIQAYTGKYTVADTTRGVKLINPEASYKDERVAASFTLYPQPFGIQAEYNVGTGPEYDPATNTIQQKKLQGGYFIANYMMKPGKMVLIPFARYHYYQGGKKFELDARSYQVNELELGAEWQINRNVELVAMYVFSNRRYEDAANPDNKQSGRLLRLQAQLNF</sequence>
<organism evidence="1 2">
    <name type="scientific">Flavihumibacter fluminis</name>
    <dbReference type="NCBI Taxonomy" id="2909236"/>
    <lineage>
        <taxon>Bacteria</taxon>
        <taxon>Pseudomonadati</taxon>
        <taxon>Bacteroidota</taxon>
        <taxon>Chitinophagia</taxon>
        <taxon>Chitinophagales</taxon>
        <taxon>Chitinophagaceae</taxon>
        <taxon>Flavihumibacter</taxon>
    </lineage>
</organism>
<dbReference type="EMBL" id="JAKEVY010000004">
    <property type="protein sequence ID" value="MCF1716251.1"/>
    <property type="molecule type" value="Genomic_DNA"/>
</dbReference>
<comment type="caution">
    <text evidence="1">The sequence shown here is derived from an EMBL/GenBank/DDBJ whole genome shotgun (WGS) entry which is preliminary data.</text>
</comment>
<accession>A0ABS9BKS8</accession>
<dbReference type="RefSeq" id="WP_234867276.1">
    <property type="nucleotide sequence ID" value="NZ_JAKEVY010000004.1"/>
</dbReference>
<evidence type="ECO:0000313" key="1">
    <source>
        <dbReference type="EMBL" id="MCF1716251.1"/>
    </source>
</evidence>
<reference evidence="1 2" key="1">
    <citation type="submission" date="2022-01" db="EMBL/GenBank/DDBJ databases">
        <title>Flavihumibacter sp. nov., isolated from sediment of a river.</title>
        <authorList>
            <person name="Liu H."/>
        </authorList>
    </citation>
    <scope>NUCLEOTIDE SEQUENCE [LARGE SCALE GENOMIC DNA]</scope>
    <source>
        <strain evidence="1 2">RY-1</strain>
    </source>
</reference>
<dbReference type="InterPro" id="IPR023614">
    <property type="entry name" value="Porin_dom_sf"/>
</dbReference>
<proteinExistence type="predicted"/>
<name>A0ABS9BKS8_9BACT</name>
<dbReference type="Pfam" id="PF07396">
    <property type="entry name" value="Porin_O_P"/>
    <property type="match status" value="1"/>
</dbReference>
<dbReference type="Gene3D" id="2.40.160.10">
    <property type="entry name" value="Porin"/>
    <property type="match status" value="1"/>
</dbReference>
<keyword evidence="2" id="KW-1185">Reference proteome</keyword>
<evidence type="ECO:0000313" key="2">
    <source>
        <dbReference type="Proteomes" id="UP001200145"/>
    </source>
</evidence>
<dbReference type="SUPFAM" id="SSF56935">
    <property type="entry name" value="Porins"/>
    <property type="match status" value="1"/>
</dbReference>
<dbReference type="InterPro" id="IPR010870">
    <property type="entry name" value="Porin_O/P"/>
</dbReference>
<protein>
    <submittedName>
        <fullName evidence="1">OprO/OprP family phosphate-selective porin</fullName>
    </submittedName>
</protein>
<dbReference type="Proteomes" id="UP001200145">
    <property type="component" value="Unassembled WGS sequence"/>
</dbReference>